<name>A0A9D4MJJ0_DREPO</name>
<dbReference type="Proteomes" id="UP000828390">
    <property type="component" value="Unassembled WGS sequence"/>
</dbReference>
<evidence type="ECO:0000256" key="1">
    <source>
        <dbReference type="ARBA" id="ARBA00004613"/>
    </source>
</evidence>
<feature type="chain" id="PRO_5039480326" evidence="4">
    <location>
        <begin position="24"/>
        <end position="467"/>
    </location>
</feature>
<proteinExistence type="inferred from homology"/>
<evidence type="ECO:0000256" key="2">
    <source>
        <dbReference type="ARBA" id="ARBA00009127"/>
    </source>
</evidence>
<evidence type="ECO:0000256" key="4">
    <source>
        <dbReference type="SAM" id="SignalP"/>
    </source>
</evidence>
<accession>A0A9D4MJJ0</accession>
<comment type="caution">
    <text evidence="5">The sequence shown here is derived from an EMBL/GenBank/DDBJ whole genome shotgun (WGS) entry which is preliminary data.</text>
</comment>
<keyword evidence="3" id="KW-0964">Secreted</keyword>
<evidence type="ECO:0000313" key="6">
    <source>
        <dbReference type="Proteomes" id="UP000828390"/>
    </source>
</evidence>
<dbReference type="Gene3D" id="2.120.10.30">
    <property type="entry name" value="TolB, C-terminal domain"/>
    <property type="match status" value="1"/>
</dbReference>
<comment type="subcellular location">
    <subcellularLocation>
        <location evidence="1">Secreted</location>
    </subcellularLocation>
</comment>
<gene>
    <name evidence="5" type="ORF">DPMN_001148</name>
</gene>
<sequence>MILIKYSVTVISVVWIHIASCVASESPMPQVMYQWNIIEYEWPNDTVKQAKTASGEYIPNNSAINGIKLYKDKVFVTVPRLRPGVPSTLNVLVNVTSPKMTSSNMTSSNVTSPNMTSSSMTLSNVTLLRPYPNWEMQTLWNCDALQRVQSMEVDPHAGHMWIVDTGYRESMSNVSTVPKDACPPKIIIFDINSHSIAHKYTFPLDVTGVGRFYLNDIVLGFENGAARYAYISDTLAYKLVVYDYKTDLSWAYTHPNMVADAAYKNLTIGNETTTIITGINGIALSPDYQYLYYSSVAGVGLHQIKTSVLISARGDNAKFAAAVRTIGTKVSPGDGMAYGSNHNLYYSALGENGIYKWDVRKDLGSAAGSFDSIEMKTHAEFVSDARMQWVDTLAIDGAGFLWFTTSRLNKLFSEGGVQHHEPNFYIWKVYVGDTNYMTVARPTLGAGSTSSSILMICLSVIFAACLL</sequence>
<evidence type="ECO:0000256" key="3">
    <source>
        <dbReference type="ARBA" id="ARBA00022525"/>
    </source>
</evidence>
<keyword evidence="6" id="KW-1185">Reference proteome</keyword>
<comment type="similarity">
    <text evidence="2">Belongs to the major royal jelly protein family.</text>
</comment>
<organism evidence="5 6">
    <name type="scientific">Dreissena polymorpha</name>
    <name type="common">Zebra mussel</name>
    <name type="synonym">Mytilus polymorpha</name>
    <dbReference type="NCBI Taxonomy" id="45954"/>
    <lineage>
        <taxon>Eukaryota</taxon>
        <taxon>Metazoa</taxon>
        <taxon>Spiralia</taxon>
        <taxon>Lophotrochozoa</taxon>
        <taxon>Mollusca</taxon>
        <taxon>Bivalvia</taxon>
        <taxon>Autobranchia</taxon>
        <taxon>Heteroconchia</taxon>
        <taxon>Euheterodonta</taxon>
        <taxon>Imparidentia</taxon>
        <taxon>Neoheterodontei</taxon>
        <taxon>Myida</taxon>
        <taxon>Dreissenoidea</taxon>
        <taxon>Dreissenidae</taxon>
        <taxon>Dreissena</taxon>
    </lineage>
</organism>
<dbReference type="OrthoDB" id="9977471at2759"/>
<evidence type="ECO:0000313" key="5">
    <source>
        <dbReference type="EMBL" id="KAH3877285.1"/>
    </source>
</evidence>
<dbReference type="SUPFAM" id="SSF63829">
    <property type="entry name" value="Calcium-dependent phosphotriesterase"/>
    <property type="match status" value="1"/>
</dbReference>
<dbReference type="AlphaFoldDB" id="A0A9D4MJJ0"/>
<feature type="signal peptide" evidence="4">
    <location>
        <begin position="1"/>
        <end position="23"/>
    </location>
</feature>
<keyword evidence="4" id="KW-0732">Signal</keyword>
<protein>
    <submittedName>
        <fullName evidence="5">Uncharacterized protein</fullName>
    </submittedName>
</protein>
<dbReference type="InterPro" id="IPR017996">
    <property type="entry name" value="MRJP/yellow-related"/>
</dbReference>
<dbReference type="GO" id="GO:0005576">
    <property type="term" value="C:extracellular region"/>
    <property type="evidence" value="ECO:0007669"/>
    <property type="project" value="UniProtKB-SubCell"/>
</dbReference>
<dbReference type="PANTHER" id="PTHR10009:SF18">
    <property type="entry name" value="PROTEIN YELLOW-LIKE PROTEIN"/>
    <property type="match status" value="1"/>
</dbReference>
<dbReference type="EMBL" id="JAIWYP010000001">
    <property type="protein sequence ID" value="KAH3877285.1"/>
    <property type="molecule type" value="Genomic_DNA"/>
</dbReference>
<reference evidence="5" key="1">
    <citation type="journal article" date="2019" name="bioRxiv">
        <title>The Genome of the Zebra Mussel, Dreissena polymorpha: A Resource for Invasive Species Research.</title>
        <authorList>
            <person name="McCartney M.A."/>
            <person name="Auch B."/>
            <person name="Kono T."/>
            <person name="Mallez S."/>
            <person name="Zhang Y."/>
            <person name="Obille A."/>
            <person name="Becker A."/>
            <person name="Abrahante J.E."/>
            <person name="Garbe J."/>
            <person name="Badalamenti J.P."/>
            <person name="Herman A."/>
            <person name="Mangelson H."/>
            <person name="Liachko I."/>
            <person name="Sullivan S."/>
            <person name="Sone E.D."/>
            <person name="Koren S."/>
            <person name="Silverstein K.A.T."/>
            <person name="Beckman K.B."/>
            <person name="Gohl D.M."/>
        </authorList>
    </citation>
    <scope>NUCLEOTIDE SEQUENCE</scope>
    <source>
        <strain evidence="5">Duluth1</strain>
        <tissue evidence="5">Whole animal</tissue>
    </source>
</reference>
<reference evidence="5" key="2">
    <citation type="submission" date="2020-11" db="EMBL/GenBank/DDBJ databases">
        <authorList>
            <person name="McCartney M.A."/>
            <person name="Auch B."/>
            <person name="Kono T."/>
            <person name="Mallez S."/>
            <person name="Becker A."/>
            <person name="Gohl D.M."/>
            <person name="Silverstein K.A.T."/>
            <person name="Koren S."/>
            <person name="Bechman K.B."/>
            <person name="Herman A."/>
            <person name="Abrahante J.E."/>
            <person name="Garbe J."/>
        </authorList>
    </citation>
    <scope>NUCLEOTIDE SEQUENCE</scope>
    <source>
        <strain evidence="5">Duluth1</strain>
        <tissue evidence="5">Whole animal</tissue>
    </source>
</reference>
<dbReference type="Pfam" id="PF03022">
    <property type="entry name" value="MRJP"/>
    <property type="match status" value="1"/>
</dbReference>
<dbReference type="InterPro" id="IPR011042">
    <property type="entry name" value="6-blade_b-propeller_TolB-like"/>
</dbReference>
<dbReference type="PANTHER" id="PTHR10009">
    <property type="entry name" value="PROTEIN YELLOW-RELATED"/>
    <property type="match status" value="1"/>
</dbReference>